<evidence type="ECO:0000259" key="7">
    <source>
        <dbReference type="PROSITE" id="PS51007"/>
    </source>
</evidence>
<dbReference type="InterPro" id="IPR009056">
    <property type="entry name" value="Cyt_c-like_dom"/>
</dbReference>
<feature type="domain" description="Cytochrome c" evidence="7">
    <location>
        <begin position="43"/>
        <end position="126"/>
    </location>
</feature>
<evidence type="ECO:0000256" key="2">
    <source>
        <dbReference type="ARBA" id="ARBA00022617"/>
    </source>
</evidence>
<evidence type="ECO:0000256" key="6">
    <source>
        <dbReference type="PROSITE-ProRule" id="PRU00433"/>
    </source>
</evidence>
<dbReference type="GO" id="GO:0020037">
    <property type="term" value="F:heme binding"/>
    <property type="evidence" value="ECO:0007669"/>
    <property type="project" value="InterPro"/>
</dbReference>
<evidence type="ECO:0000256" key="1">
    <source>
        <dbReference type="ARBA" id="ARBA00022448"/>
    </source>
</evidence>
<protein>
    <submittedName>
        <fullName evidence="8">Cytochrome c</fullName>
    </submittedName>
</protein>
<dbReference type="GO" id="GO:0046872">
    <property type="term" value="F:metal ion binding"/>
    <property type="evidence" value="ECO:0007669"/>
    <property type="project" value="UniProtKB-KW"/>
</dbReference>
<dbReference type="PROSITE" id="PS51007">
    <property type="entry name" value="CYTC"/>
    <property type="match status" value="2"/>
</dbReference>
<name>A0A518BA64_9BACT</name>
<dbReference type="GO" id="GO:0009055">
    <property type="term" value="F:electron transfer activity"/>
    <property type="evidence" value="ECO:0007669"/>
    <property type="project" value="InterPro"/>
</dbReference>
<evidence type="ECO:0000256" key="5">
    <source>
        <dbReference type="ARBA" id="ARBA00023004"/>
    </source>
</evidence>
<evidence type="ECO:0000256" key="4">
    <source>
        <dbReference type="ARBA" id="ARBA00022982"/>
    </source>
</evidence>
<organism evidence="8 9">
    <name type="scientific">Kolteria novifilia</name>
    <dbReference type="NCBI Taxonomy" id="2527975"/>
    <lineage>
        <taxon>Bacteria</taxon>
        <taxon>Pseudomonadati</taxon>
        <taxon>Planctomycetota</taxon>
        <taxon>Planctomycetia</taxon>
        <taxon>Kolteriales</taxon>
        <taxon>Kolteriaceae</taxon>
        <taxon>Kolteria</taxon>
    </lineage>
</organism>
<dbReference type="EMBL" id="CP036279">
    <property type="protein sequence ID" value="QDU63871.1"/>
    <property type="molecule type" value="Genomic_DNA"/>
</dbReference>
<accession>A0A518BA64</accession>
<dbReference type="Proteomes" id="UP000317093">
    <property type="component" value="Chromosome"/>
</dbReference>
<keyword evidence="5 6" id="KW-0408">Iron</keyword>
<sequence>MLDQALSFIVARGRPISIAAWCLCALLAGCGQPNRANQPLPPLDVMAFQPLFQENCAGCHGTTGQMGPAPPLNDALFLRVVTDQELNEVIKNGRPGTLMPGFGFNPGLTLSAKQVDVLVKGIRAEWPSSPREFSGTLPPYATDAKGDATRGAQAFALACARCHGAKGEGTDTAGAINDGAFLKLVSDQFLRRIVITGRPDLGMPDYRQQITEPEARALTDQEITDIVALLASWRTSDSFAQEPAPGATKP</sequence>
<dbReference type="SUPFAM" id="SSF46626">
    <property type="entry name" value="Cytochrome c"/>
    <property type="match status" value="2"/>
</dbReference>
<dbReference type="InterPro" id="IPR036909">
    <property type="entry name" value="Cyt_c-like_dom_sf"/>
</dbReference>
<dbReference type="AlphaFoldDB" id="A0A518BA64"/>
<dbReference type="Pfam" id="PF00034">
    <property type="entry name" value="Cytochrom_C"/>
    <property type="match status" value="1"/>
</dbReference>
<dbReference type="KEGG" id="knv:Pan216_47520"/>
<dbReference type="InterPro" id="IPR051811">
    <property type="entry name" value="Cytochrome_c550/c551-like"/>
</dbReference>
<keyword evidence="4" id="KW-0249">Electron transport</keyword>
<dbReference type="PANTHER" id="PTHR37823">
    <property type="entry name" value="CYTOCHROME C-553-LIKE"/>
    <property type="match status" value="1"/>
</dbReference>
<reference evidence="8 9" key="1">
    <citation type="submission" date="2019-02" db="EMBL/GenBank/DDBJ databases">
        <title>Deep-cultivation of Planctomycetes and their phenomic and genomic characterization uncovers novel biology.</title>
        <authorList>
            <person name="Wiegand S."/>
            <person name="Jogler M."/>
            <person name="Boedeker C."/>
            <person name="Pinto D."/>
            <person name="Vollmers J."/>
            <person name="Rivas-Marin E."/>
            <person name="Kohn T."/>
            <person name="Peeters S.H."/>
            <person name="Heuer A."/>
            <person name="Rast P."/>
            <person name="Oberbeckmann S."/>
            <person name="Bunk B."/>
            <person name="Jeske O."/>
            <person name="Meyerdierks A."/>
            <person name="Storesund J.E."/>
            <person name="Kallscheuer N."/>
            <person name="Luecker S."/>
            <person name="Lage O.M."/>
            <person name="Pohl T."/>
            <person name="Merkel B.J."/>
            <person name="Hornburger P."/>
            <person name="Mueller R.-W."/>
            <person name="Bruemmer F."/>
            <person name="Labrenz M."/>
            <person name="Spormann A.M."/>
            <person name="Op den Camp H."/>
            <person name="Overmann J."/>
            <person name="Amann R."/>
            <person name="Jetten M.S.M."/>
            <person name="Mascher T."/>
            <person name="Medema M.H."/>
            <person name="Devos D.P."/>
            <person name="Kaster A.-K."/>
            <person name="Ovreas L."/>
            <person name="Rohde M."/>
            <person name="Galperin M.Y."/>
            <person name="Jogler C."/>
        </authorList>
    </citation>
    <scope>NUCLEOTIDE SEQUENCE [LARGE SCALE GENOMIC DNA]</scope>
    <source>
        <strain evidence="8 9">Pan216</strain>
    </source>
</reference>
<gene>
    <name evidence="8" type="ORF">Pan216_47520</name>
</gene>
<keyword evidence="2 6" id="KW-0349">Heme</keyword>
<feature type="domain" description="Cytochrome c" evidence="7">
    <location>
        <begin position="146"/>
        <end position="234"/>
    </location>
</feature>
<dbReference type="OrthoDB" id="9808312at2"/>
<evidence type="ECO:0000313" key="9">
    <source>
        <dbReference type="Proteomes" id="UP000317093"/>
    </source>
</evidence>
<dbReference type="RefSeq" id="WP_145261666.1">
    <property type="nucleotide sequence ID" value="NZ_CP036279.1"/>
</dbReference>
<dbReference type="PANTHER" id="PTHR37823:SF1">
    <property type="entry name" value="CYTOCHROME C-553-LIKE"/>
    <property type="match status" value="1"/>
</dbReference>
<evidence type="ECO:0000256" key="3">
    <source>
        <dbReference type="ARBA" id="ARBA00022723"/>
    </source>
</evidence>
<keyword evidence="3 6" id="KW-0479">Metal-binding</keyword>
<evidence type="ECO:0000313" key="8">
    <source>
        <dbReference type="EMBL" id="QDU63871.1"/>
    </source>
</evidence>
<keyword evidence="1" id="KW-0813">Transport</keyword>
<keyword evidence="9" id="KW-1185">Reference proteome</keyword>
<proteinExistence type="predicted"/>
<dbReference type="Gene3D" id="1.10.760.10">
    <property type="entry name" value="Cytochrome c-like domain"/>
    <property type="match status" value="2"/>
</dbReference>
<dbReference type="Pfam" id="PF13442">
    <property type="entry name" value="Cytochrome_CBB3"/>
    <property type="match status" value="1"/>
</dbReference>